<dbReference type="InterPro" id="IPR010285">
    <property type="entry name" value="DNA_helicase_pif1-like_DEAD"/>
</dbReference>
<evidence type="ECO:0000256" key="1">
    <source>
        <dbReference type="RuleBase" id="RU363044"/>
    </source>
</evidence>
<keyword evidence="1" id="KW-0547">Nucleotide-binding</keyword>
<comment type="caution">
    <text evidence="3">The sequence shown here is derived from an EMBL/GenBank/DDBJ whole genome shotgun (WGS) entry which is preliminary data.</text>
</comment>
<evidence type="ECO:0000313" key="3">
    <source>
        <dbReference type="EMBL" id="KAF6798103.1"/>
    </source>
</evidence>
<dbReference type="GO" id="GO:0016787">
    <property type="term" value="F:hydrolase activity"/>
    <property type="evidence" value="ECO:0007669"/>
    <property type="project" value="UniProtKB-KW"/>
</dbReference>
<dbReference type="AlphaFoldDB" id="A0A8H6MLW0"/>
<dbReference type="EC" id="5.6.2.3" evidence="1"/>
<keyword evidence="1" id="KW-0234">DNA repair</keyword>
<comment type="similarity">
    <text evidence="1">Belongs to the helicase family.</text>
</comment>
<feature type="domain" description="DNA helicase Pif1-like DEAD-box helicase" evidence="2">
    <location>
        <begin position="24"/>
        <end position="262"/>
    </location>
</feature>
<keyword evidence="4" id="KW-1185">Reference proteome</keyword>
<dbReference type="Pfam" id="PF05970">
    <property type="entry name" value="PIF1"/>
    <property type="match status" value="1"/>
</dbReference>
<comment type="catalytic activity">
    <reaction evidence="1">
        <text>ATP + H2O = ADP + phosphate + H(+)</text>
        <dbReference type="Rhea" id="RHEA:13065"/>
        <dbReference type="ChEBI" id="CHEBI:15377"/>
        <dbReference type="ChEBI" id="CHEBI:15378"/>
        <dbReference type="ChEBI" id="CHEBI:30616"/>
        <dbReference type="ChEBI" id="CHEBI:43474"/>
        <dbReference type="ChEBI" id="CHEBI:456216"/>
        <dbReference type="EC" id="5.6.2.3"/>
    </reaction>
</comment>
<dbReference type="GO" id="GO:0005524">
    <property type="term" value="F:ATP binding"/>
    <property type="evidence" value="ECO:0007669"/>
    <property type="project" value="UniProtKB-KW"/>
</dbReference>
<keyword evidence="1" id="KW-0347">Helicase</keyword>
<dbReference type="Proteomes" id="UP000639643">
    <property type="component" value="Unassembled WGS sequence"/>
</dbReference>
<organism evidence="3 4">
    <name type="scientific">Colletotrichum musicola</name>
    <dbReference type="NCBI Taxonomy" id="2175873"/>
    <lineage>
        <taxon>Eukaryota</taxon>
        <taxon>Fungi</taxon>
        <taxon>Dikarya</taxon>
        <taxon>Ascomycota</taxon>
        <taxon>Pezizomycotina</taxon>
        <taxon>Sordariomycetes</taxon>
        <taxon>Hypocreomycetidae</taxon>
        <taxon>Glomerellales</taxon>
        <taxon>Glomerellaceae</taxon>
        <taxon>Colletotrichum</taxon>
        <taxon>Colletotrichum orchidearum species complex</taxon>
    </lineage>
</organism>
<name>A0A8H6MLW0_9PEZI</name>
<evidence type="ECO:0000313" key="4">
    <source>
        <dbReference type="Proteomes" id="UP000639643"/>
    </source>
</evidence>
<dbReference type="EMBL" id="WIGM01001419">
    <property type="protein sequence ID" value="KAF6798103.1"/>
    <property type="molecule type" value="Genomic_DNA"/>
</dbReference>
<proteinExistence type="inferred from homology"/>
<keyword evidence="1" id="KW-0233">DNA recombination</keyword>
<dbReference type="SUPFAM" id="SSF52540">
    <property type="entry name" value="P-loop containing nucleoside triphosphate hydrolases"/>
    <property type="match status" value="2"/>
</dbReference>
<reference evidence="3" key="1">
    <citation type="journal article" date="2020" name="Phytopathology">
        <title>Genome Sequence Resources of Colletotrichum truncatum, C. plurivorum, C. musicola, and C. sojae: Four Species Pathogenic to Soybean (Glycine max).</title>
        <authorList>
            <person name="Rogerio F."/>
            <person name="Boufleur T.R."/>
            <person name="Ciampi-Guillardi M."/>
            <person name="Sukno S.A."/>
            <person name="Thon M.R."/>
            <person name="Massola Junior N.S."/>
            <person name="Baroncelli R."/>
        </authorList>
    </citation>
    <scope>NUCLEOTIDE SEQUENCE</scope>
    <source>
        <strain evidence="3">LFN0074</strain>
    </source>
</reference>
<dbReference type="InterPro" id="IPR051055">
    <property type="entry name" value="PIF1_helicase"/>
</dbReference>
<keyword evidence="1" id="KW-0378">Hydrolase</keyword>
<sequence>MWVGITPSDSFARVGAVISERRTLNRMQKTALGLICAALDRQGTATEKQHLQYIGGGGGTGKSWLIDSLKEVFAAKEVASRLVITATSGTAAAGIGGTTIHSAVGLSFKDKDEQTGDTMMSASVDKAKERWRRRDVLVIDEVSMLGLLTLYNIDQKLRMLRGFADKPFGGIPVVIFTGDFLQFPPVNQSSLLKDFSKTNGDGKHAQLSKRSAEKRWRELKAQELWFEFKDVVILEEQKRAEGDAYLLSLLERIREGKQTAEDAEQLQTKYRPEARLDFTSGRRAIIPLNKHRWDMTLHAALAYSTETGRKMSLYLPGHKWVSRVPGPEERTAAMLLGDGNNLPVPGMFPYVEGMPVVVNENKYMGLKVVNGAEFTAVQVLHPPGLEEIHINDKFSIVLGPPSGIVLQSKETQGLAFPNLPPNTVLLPGKNIRIDKQYVKTLRPGMSNKTDLGLVRTGLPCSPAFALTDFKAQGRTLDKTLLGLYGTTPNTKCSPSSMYVQLSRARRFDDIALIEPLNAVDFLAVNMPPDQTKGIKRLKDLAEATVARFEATQGR</sequence>
<comment type="cofactor">
    <cofactor evidence="1">
        <name>Mg(2+)</name>
        <dbReference type="ChEBI" id="CHEBI:18420"/>
    </cofactor>
</comment>
<keyword evidence="1" id="KW-0067">ATP-binding</keyword>
<dbReference type="OrthoDB" id="4840680at2759"/>
<dbReference type="GO" id="GO:0006310">
    <property type="term" value="P:DNA recombination"/>
    <property type="evidence" value="ECO:0007669"/>
    <property type="project" value="UniProtKB-KW"/>
</dbReference>
<accession>A0A8H6MLW0</accession>
<dbReference type="GO" id="GO:0006281">
    <property type="term" value="P:DNA repair"/>
    <property type="evidence" value="ECO:0007669"/>
    <property type="project" value="UniProtKB-KW"/>
</dbReference>
<dbReference type="GO" id="GO:0000723">
    <property type="term" value="P:telomere maintenance"/>
    <property type="evidence" value="ECO:0007669"/>
    <property type="project" value="InterPro"/>
</dbReference>
<dbReference type="GO" id="GO:0043139">
    <property type="term" value="F:5'-3' DNA helicase activity"/>
    <property type="evidence" value="ECO:0007669"/>
    <property type="project" value="UniProtKB-EC"/>
</dbReference>
<dbReference type="InterPro" id="IPR027417">
    <property type="entry name" value="P-loop_NTPase"/>
</dbReference>
<dbReference type="PANTHER" id="PTHR47642">
    <property type="entry name" value="ATP-DEPENDENT DNA HELICASE"/>
    <property type="match status" value="1"/>
</dbReference>
<keyword evidence="1" id="KW-0227">DNA damage</keyword>
<dbReference type="Gene3D" id="3.40.50.300">
    <property type="entry name" value="P-loop containing nucleotide triphosphate hydrolases"/>
    <property type="match status" value="1"/>
</dbReference>
<gene>
    <name evidence="3" type="ORF">CMUS01_15755</name>
</gene>
<evidence type="ECO:0000259" key="2">
    <source>
        <dbReference type="Pfam" id="PF05970"/>
    </source>
</evidence>
<protein>
    <recommendedName>
        <fullName evidence="1">ATP-dependent DNA helicase</fullName>
        <ecNumber evidence="1">5.6.2.3</ecNumber>
    </recommendedName>
</protein>